<dbReference type="PROSITE" id="PS51186">
    <property type="entry name" value="GNAT"/>
    <property type="match status" value="1"/>
</dbReference>
<dbReference type="AlphaFoldDB" id="A0A261TWI0"/>
<accession>A0A261TWI0</accession>
<dbReference type="Pfam" id="PF18014">
    <property type="entry name" value="Acetyltransf_18"/>
    <property type="match status" value="1"/>
</dbReference>
<dbReference type="EMBL" id="NEVQ01000018">
    <property type="protein sequence ID" value="OZI53989.1"/>
    <property type="molecule type" value="Genomic_DNA"/>
</dbReference>
<proteinExistence type="predicted"/>
<dbReference type="InterPro" id="IPR052729">
    <property type="entry name" value="Acyl/Acetyltrans_Enzymes"/>
</dbReference>
<dbReference type="CDD" id="cd04301">
    <property type="entry name" value="NAT_SF"/>
    <property type="match status" value="1"/>
</dbReference>
<gene>
    <name evidence="2" type="ORF">CAL20_18540</name>
</gene>
<dbReference type="Gene3D" id="3.40.630.30">
    <property type="match status" value="1"/>
</dbReference>
<evidence type="ECO:0000313" key="3">
    <source>
        <dbReference type="Proteomes" id="UP000216885"/>
    </source>
</evidence>
<feature type="domain" description="N-acetyltransferase" evidence="1">
    <location>
        <begin position="33"/>
        <end position="164"/>
    </location>
</feature>
<dbReference type="PANTHER" id="PTHR47237">
    <property type="entry name" value="SLL0310 PROTEIN"/>
    <property type="match status" value="1"/>
</dbReference>
<name>A0A261TWI0_9BORD</name>
<dbReference type="InterPro" id="IPR016181">
    <property type="entry name" value="Acyl_CoA_acyltransferase"/>
</dbReference>
<dbReference type="Pfam" id="PF00583">
    <property type="entry name" value="Acetyltransf_1"/>
    <property type="match status" value="1"/>
</dbReference>
<dbReference type="Gene3D" id="3.40.630.90">
    <property type="match status" value="1"/>
</dbReference>
<dbReference type="InterPro" id="IPR041496">
    <property type="entry name" value="YitH/HolE_GNAT"/>
</dbReference>
<evidence type="ECO:0000259" key="1">
    <source>
        <dbReference type="PROSITE" id="PS51186"/>
    </source>
</evidence>
<sequence>MWQTTCKELPILNWGRIVQEQSESIEDPAWDGLVFRALRPEDLPQAWGLSQAARWPHRLEDWQFIYPLGSGVAVLDGNQLIGVAMSWDFGSCATLGMIIVSETYRGRGIASRLVAGLLDALSAPAALLHATPHGAGVYARHGFQPVGQISQHQGVAIDKQQETLPAGWSLRPAAHDDLDVLAELDRCASGMSRRSLVQALLDKGQGVVLQDHGEVIGFSMLRPFGRGELIGPVVAVDEKAARVLIAHWLAVCAGRFVRIDIPPEIGIANWLATAGLVRVDTGTRMAYGASVAGDGEFHTYALAAQALG</sequence>
<dbReference type="SUPFAM" id="SSF55729">
    <property type="entry name" value="Acyl-CoA N-acyltransferases (Nat)"/>
    <property type="match status" value="1"/>
</dbReference>
<protein>
    <recommendedName>
        <fullName evidence="1">N-acetyltransferase domain-containing protein</fullName>
    </recommendedName>
</protein>
<reference evidence="2 3" key="1">
    <citation type="submission" date="2017-05" db="EMBL/GenBank/DDBJ databases">
        <title>Complete and WGS of Bordetella genogroups.</title>
        <authorList>
            <person name="Spilker T."/>
            <person name="LiPuma J."/>
        </authorList>
    </citation>
    <scope>NUCLEOTIDE SEQUENCE [LARGE SCALE GENOMIC DNA]</scope>
    <source>
        <strain evidence="2 3">AU9919</strain>
    </source>
</reference>
<comment type="caution">
    <text evidence="2">The sequence shown here is derived from an EMBL/GenBank/DDBJ whole genome shotgun (WGS) entry which is preliminary data.</text>
</comment>
<organism evidence="2 3">
    <name type="scientific">Bordetella genomosp. 4</name>
    <dbReference type="NCBI Taxonomy" id="463044"/>
    <lineage>
        <taxon>Bacteria</taxon>
        <taxon>Pseudomonadati</taxon>
        <taxon>Pseudomonadota</taxon>
        <taxon>Betaproteobacteria</taxon>
        <taxon>Burkholderiales</taxon>
        <taxon>Alcaligenaceae</taxon>
        <taxon>Bordetella</taxon>
    </lineage>
</organism>
<evidence type="ECO:0000313" key="2">
    <source>
        <dbReference type="EMBL" id="OZI53989.1"/>
    </source>
</evidence>
<dbReference type="GO" id="GO:0016747">
    <property type="term" value="F:acyltransferase activity, transferring groups other than amino-acyl groups"/>
    <property type="evidence" value="ECO:0007669"/>
    <property type="project" value="InterPro"/>
</dbReference>
<dbReference type="PANTHER" id="PTHR47237:SF2">
    <property type="entry name" value="BLL4206 PROTEIN"/>
    <property type="match status" value="1"/>
</dbReference>
<dbReference type="InterPro" id="IPR000182">
    <property type="entry name" value="GNAT_dom"/>
</dbReference>
<dbReference type="Proteomes" id="UP000216885">
    <property type="component" value="Unassembled WGS sequence"/>
</dbReference>
<keyword evidence="3" id="KW-1185">Reference proteome</keyword>